<evidence type="ECO:0000259" key="4">
    <source>
        <dbReference type="SMART" id="SM00560"/>
    </source>
</evidence>
<dbReference type="EMBL" id="JAWMAJ010000120">
    <property type="protein sequence ID" value="MDV7220181.1"/>
    <property type="molecule type" value="Genomic_DNA"/>
</dbReference>
<dbReference type="SMART" id="SM00560">
    <property type="entry name" value="LamGL"/>
    <property type="match status" value="2"/>
</dbReference>
<keyword evidence="6" id="KW-1185">Reference proteome</keyword>
<dbReference type="Gene3D" id="2.60.120.200">
    <property type="match status" value="2"/>
</dbReference>
<reference evidence="5 6" key="1">
    <citation type="submission" date="2023-10" db="EMBL/GenBank/DDBJ databases">
        <title>Characterization of rhizosphere-enriched actinobacteria from wheat plants lab-grown on chernevaya soil.</title>
        <authorList>
            <person name="Tikhonova E.N."/>
            <person name="Konopkin A."/>
            <person name="Kravchenko I.K."/>
        </authorList>
    </citation>
    <scope>NUCLEOTIDE SEQUENCE [LARGE SCALE GENOMIC DNA]</scope>
    <source>
        <strain evidence="5 6">RR29</strain>
    </source>
</reference>
<feature type="region of interest" description="Disordered" evidence="3">
    <location>
        <begin position="231"/>
        <end position="265"/>
    </location>
</feature>
<feature type="domain" description="LamG-like jellyroll fold" evidence="4">
    <location>
        <begin position="1043"/>
        <end position="1199"/>
    </location>
</feature>
<gene>
    <name evidence="5" type="ORF">R5A26_29990</name>
</gene>
<evidence type="ECO:0000313" key="6">
    <source>
        <dbReference type="Proteomes" id="UP001187346"/>
    </source>
</evidence>
<name>A0ABU4FHW3_9ACTN</name>
<dbReference type="Proteomes" id="UP001187346">
    <property type="component" value="Unassembled WGS sequence"/>
</dbReference>
<dbReference type="SUPFAM" id="SSF49899">
    <property type="entry name" value="Concanavalin A-like lectins/glucanases"/>
    <property type="match status" value="2"/>
</dbReference>
<organism evidence="5 6">
    <name type="scientific">Streptomyces prunicolor</name>
    <dbReference type="NCBI Taxonomy" id="67348"/>
    <lineage>
        <taxon>Bacteria</taxon>
        <taxon>Bacillati</taxon>
        <taxon>Actinomycetota</taxon>
        <taxon>Actinomycetes</taxon>
        <taxon>Kitasatosporales</taxon>
        <taxon>Streptomycetaceae</taxon>
        <taxon>Streptomyces</taxon>
    </lineage>
</organism>
<sequence length="1208" mass="125443">MSVSAPAAHADAETEAQAASAQAVESGERVEVVGQRTEYSTTYANPDGLTFKLVQSAVPVRAKLADGSWTAPDATLERRADGSIGPKAAVLGIALSQGGDGAGLVTLTEDGASLSLGWPGKLPEPTLDGASALYANVFPGVDLRMTATVEGVQQVLVVKSADAAANPELKKLDFSLRADGLTVRDGGGGLSAVDANGNTVFRAPAAQMWDSAGDAAPSSATASSGTASQASFSLVSADDTPATSEDGSGEASADPAAGPSDGDASVVLPVSADADSVTVVPDAKLLTGADTVYPLYIDPDVSLSESERTLLSSDGDKFYNFSGGDDGKGVGYCGTYVTGGYAYYCGSGYKNRMYFEFSPSKLAGKQVLDATFRVTERFSMSCEPTWVDLTRTGNISSSTTWPGPTANWDLMVDRNVSAGRGSACDPSQPDKAIEFNDSASEPNENLTSTVKKFAAGDFSRLTLMLKAHDESDPNGWKRFDDDATLDVDFVGIPAKPTAIGLVIGDSDSPQCETKQSDPLIVSTPNARLSATVQTAKGGEDDALLRAAFDVDKYTASSDSWSQAVDEMERPSSGHAADNAKLYVDTPALTDGTLYRYRSWTRSYYNSYNSHLSSPSNAATPGWCYFKVDSSRPKAPGIAVASPYSQCTSNACTPGGGPGVKATFTFTPHSGDTNTAYQYKLSTANTWSSAISGATVSTDITPTTSGTYTIYVKAKDTIAFGEQNAIDFVVAEGSGPVGQWHFDESSGAAIDTSTTVTADQDNATLSTSGASRDGHGRRGVITKDANGNDLASPVTDTGLTLDGTAGYAATSGAVLETRASYTVSAWARMASAPAHNYAVVSQVSGDATASGFSLYYSTSYKGWIFNWHWRDSAGTSHIVRSYANQTSIPFGVWTHLAGVYDSTAHTIQLYVNGKPQGSPVALDTGQPTAAGGSFLIGRTLYTAGSPTDYFGGQIDEVRTWQRKLSDDEVSTDARLMNSNGYAGAELVASWNPADASGTTLADSDSGYGRSLTLSGGASLDGEGIVLDGTDDTATASGPLVDETGSFTATTAVQLDSDALAAKSVGYMAQVIGQRSADGSAWGFWYELKGTDTDPETDKTVPVGVWHFGRLNADGTFTGVTSDEAATLGSSVRMTGVYDAQSGTISLLLGLNQNGDDTTYTAVVGSGDFAVGKGFANSAWGHYLPGSITDIRIWAGAMASQDQIANTVGD</sequence>
<dbReference type="InterPro" id="IPR013320">
    <property type="entry name" value="ConA-like_dom_sf"/>
</dbReference>
<evidence type="ECO:0000256" key="3">
    <source>
        <dbReference type="SAM" id="MobiDB-lite"/>
    </source>
</evidence>
<proteinExistence type="predicted"/>
<dbReference type="Pfam" id="PF13385">
    <property type="entry name" value="Laminin_G_3"/>
    <property type="match status" value="1"/>
</dbReference>
<accession>A0ABU4FHW3</accession>
<dbReference type="InterPro" id="IPR006558">
    <property type="entry name" value="LamG-like"/>
</dbReference>
<feature type="region of interest" description="Disordered" evidence="3">
    <location>
        <begin position="1"/>
        <end position="32"/>
    </location>
</feature>
<feature type="domain" description="LamG-like jellyroll fold" evidence="4">
    <location>
        <begin position="818"/>
        <end position="966"/>
    </location>
</feature>
<keyword evidence="1" id="KW-0732">Signal</keyword>
<comment type="caution">
    <text evidence="5">The sequence shown here is derived from an EMBL/GenBank/DDBJ whole genome shotgun (WGS) entry which is preliminary data.</text>
</comment>
<feature type="region of interest" description="Disordered" evidence="3">
    <location>
        <begin position="760"/>
        <end position="786"/>
    </location>
</feature>
<feature type="compositionally biased region" description="Low complexity" evidence="3">
    <location>
        <begin position="1"/>
        <end position="23"/>
    </location>
</feature>
<keyword evidence="2" id="KW-1015">Disulfide bond</keyword>
<evidence type="ECO:0000313" key="5">
    <source>
        <dbReference type="EMBL" id="MDV7220181.1"/>
    </source>
</evidence>
<evidence type="ECO:0000256" key="1">
    <source>
        <dbReference type="ARBA" id="ARBA00022729"/>
    </source>
</evidence>
<evidence type="ECO:0000256" key="2">
    <source>
        <dbReference type="ARBA" id="ARBA00023157"/>
    </source>
</evidence>
<protein>
    <submittedName>
        <fullName evidence="5">LamG domain-containing protein</fullName>
    </submittedName>
</protein>
<dbReference type="PANTHER" id="PTHR46943:SF1">
    <property type="entry name" value="PENTRAXIN-RELATED PROTEIN PTX3"/>
    <property type="match status" value="1"/>
</dbReference>
<dbReference type="InterPro" id="IPR042837">
    <property type="entry name" value="PTX3"/>
</dbReference>
<dbReference type="PANTHER" id="PTHR46943">
    <property type="entry name" value="PENTRAXIN-RELATED PROTEIN PTX3"/>
    <property type="match status" value="1"/>
</dbReference>
<feature type="compositionally biased region" description="Polar residues" evidence="3">
    <location>
        <begin position="760"/>
        <end position="769"/>
    </location>
</feature>
<feature type="compositionally biased region" description="Low complexity" evidence="3">
    <location>
        <begin position="249"/>
        <end position="265"/>
    </location>
</feature>